<dbReference type="PaxDb" id="4113-PGSC0003DMT400089007"/>
<evidence type="ECO:0000256" key="1">
    <source>
        <dbReference type="SAM" id="MobiDB-lite"/>
    </source>
</evidence>
<dbReference type="HOGENOM" id="CLU_1941837_0_0_1"/>
<feature type="compositionally biased region" description="Acidic residues" evidence="1">
    <location>
        <begin position="95"/>
        <end position="111"/>
    </location>
</feature>
<dbReference type="OMA" id="ESISYVV"/>
<dbReference type="AlphaFoldDB" id="M1DH85"/>
<evidence type="ECO:0000313" key="2">
    <source>
        <dbReference type="EnsemblPlants" id="PGSC0003DMT400089007"/>
    </source>
</evidence>
<keyword evidence="3" id="KW-1185">Reference proteome</keyword>
<dbReference type="Gramene" id="PGSC0003DMT400089007">
    <property type="protein sequence ID" value="PGSC0003DMT400089007"/>
    <property type="gene ID" value="PGSC0003DMG400038578"/>
</dbReference>
<dbReference type="EnsemblPlants" id="PGSC0003DMT400089007">
    <property type="protein sequence ID" value="PGSC0003DMT400089007"/>
    <property type="gene ID" value="PGSC0003DMG400038578"/>
</dbReference>
<dbReference type="InParanoid" id="M1DH85"/>
<reference evidence="2" key="2">
    <citation type="submission" date="2015-06" db="UniProtKB">
        <authorList>
            <consortium name="EnsemblPlants"/>
        </authorList>
    </citation>
    <scope>IDENTIFICATION</scope>
    <source>
        <strain evidence="2">DM1-3 516 R44</strain>
    </source>
</reference>
<sequence>MDIITVTTSLPSEIPGSDVTTLQGYTSKKVESISYVVESSKNDSSSKENKSIEPLDRMNDLWKPLNKLVTKVDTLDDFKVLVPKFISSSPLINFDDYENDDDDDNEEEDNENVTLLEVKEHKVSKQNALQ</sequence>
<proteinExistence type="predicted"/>
<evidence type="ECO:0000313" key="3">
    <source>
        <dbReference type="Proteomes" id="UP000011115"/>
    </source>
</evidence>
<feature type="region of interest" description="Disordered" evidence="1">
    <location>
        <begin position="91"/>
        <end position="130"/>
    </location>
</feature>
<protein>
    <submittedName>
        <fullName evidence="2">Uncharacterized protein</fullName>
    </submittedName>
</protein>
<dbReference type="STRING" id="4113.M1DH85"/>
<accession>M1DH85</accession>
<dbReference type="Proteomes" id="UP000011115">
    <property type="component" value="Unassembled WGS sequence"/>
</dbReference>
<organism evidence="2 3">
    <name type="scientific">Solanum tuberosum</name>
    <name type="common">Potato</name>
    <dbReference type="NCBI Taxonomy" id="4113"/>
    <lineage>
        <taxon>Eukaryota</taxon>
        <taxon>Viridiplantae</taxon>
        <taxon>Streptophyta</taxon>
        <taxon>Embryophyta</taxon>
        <taxon>Tracheophyta</taxon>
        <taxon>Spermatophyta</taxon>
        <taxon>Magnoliopsida</taxon>
        <taxon>eudicotyledons</taxon>
        <taxon>Gunneridae</taxon>
        <taxon>Pentapetalae</taxon>
        <taxon>asterids</taxon>
        <taxon>lamiids</taxon>
        <taxon>Solanales</taxon>
        <taxon>Solanaceae</taxon>
        <taxon>Solanoideae</taxon>
        <taxon>Solaneae</taxon>
        <taxon>Solanum</taxon>
    </lineage>
</organism>
<reference evidence="3" key="1">
    <citation type="journal article" date="2011" name="Nature">
        <title>Genome sequence and analysis of the tuber crop potato.</title>
        <authorList>
            <consortium name="The Potato Genome Sequencing Consortium"/>
        </authorList>
    </citation>
    <scope>NUCLEOTIDE SEQUENCE [LARGE SCALE GENOMIC DNA]</scope>
    <source>
        <strain evidence="3">cv. DM1-3 516 R44</strain>
    </source>
</reference>
<name>M1DH85_SOLTU</name>